<keyword evidence="2" id="KW-0238">DNA-binding</keyword>
<evidence type="ECO:0000256" key="3">
    <source>
        <dbReference type="ARBA" id="ARBA00023163"/>
    </source>
</evidence>
<keyword evidence="7" id="KW-1185">Reference proteome</keyword>
<feature type="domain" description="HTH iclR-type" evidence="4">
    <location>
        <begin position="7"/>
        <end position="69"/>
    </location>
</feature>
<accession>A0A1G5KAZ5</accession>
<dbReference type="RefSeq" id="WP_091545798.1">
    <property type="nucleotide sequence ID" value="NZ_FMUS01000025.1"/>
</dbReference>
<sequence length="253" mass="27868">MQDNGTLASLKKAIAILNYLSSEPYQFTAIEISKALNINRSTVHRILSSLIEEMMVLQSPVTKKYKLGPLSYHIGASYLHSMGYIDEIHSIIENIAEKLSLSVGYAVKEGNRIMTLYEVEDYISVRMGYKPGSFYPIHCGAYGKTIMAFHKPLSELRDIVYSTPLEKKNERTITDPEALLKEYEKIRIQGYAISNGENAKGAIGVGAPVRNTKGEVVGCVAAAGIKASINQARLNEIKNTVIRGANKISSLIP</sequence>
<organism evidence="6 7">
    <name type="scientific">Alkaliphilus peptidifermentans DSM 18978</name>
    <dbReference type="NCBI Taxonomy" id="1120976"/>
    <lineage>
        <taxon>Bacteria</taxon>
        <taxon>Bacillati</taxon>
        <taxon>Bacillota</taxon>
        <taxon>Clostridia</taxon>
        <taxon>Peptostreptococcales</taxon>
        <taxon>Natronincolaceae</taxon>
        <taxon>Alkaliphilus</taxon>
    </lineage>
</organism>
<proteinExistence type="predicted"/>
<dbReference type="Gene3D" id="3.30.450.40">
    <property type="match status" value="1"/>
</dbReference>
<evidence type="ECO:0000259" key="4">
    <source>
        <dbReference type="PROSITE" id="PS51077"/>
    </source>
</evidence>
<dbReference type="AlphaFoldDB" id="A0A1G5KAZ5"/>
<evidence type="ECO:0000256" key="2">
    <source>
        <dbReference type="ARBA" id="ARBA00023125"/>
    </source>
</evidence>
<evidence type="ECO:0000313" key="6">
    <source>
        <dbReference type="EMBL" id="SCY97584.1"/>
    </source>
</evidence>
<dbReference type="InterPro" id="IPR036388">
    <property type="entry name" value="WH-like_DNA-bd_sf"/>
</dbReference>
<dbReference type="Pfam" id="PF09339">
    <property type="entry name" value="HTH_IclR"/>
    <property type="match status" value="1"/>
</dbReference>
<evidence type="ECO:0000259" key="5">
    <source>
        <dbReference type="PROSITE" id="PS51078"/>
    </source>
</evidence>
<evidence type="ECO:0000313" key="7">
    <source>
        <dbReference type="Proteomes" id="UP000198636"/>
    </source>
</evidence>
<dbReference type="EMBL" id="FMUS01000025">
    <property type="protein sequence ID" value="SCY97584.1"/>
    <property type="molecule type" value="Genomic_DNA"/>
</dbReference>
<dbReference type="InterPro" id="IPR050707">
    <property type="entry name" value="HTH_MetabolicPath_Reg"/>
</dbReference>
<keyword evidence="3" id="KW-0804">Transcription</keyword>
<dbReference type="PANTHER" id="PTHR30136">
    <property type="entry name" value="HELIX-TURN-HELIX TRANSCRIPTIONAL REGULATOR, ICLR FAMILY"/>
    <property type="match status" value="1"/>
</dbReference>
<dbReference type="Proteomes" id="UP000198636">
    <property type="component" value="Unassembled WGS sequence"/>
</dbReference>
<dbReference type="SUPFAM" id="SSF55781">
    <property type="entry name" value="GAF domain-like"/>
    <property type="match status" value="1"/>
</dbReference>
<dbReference type="OrthoDB" id="9791752at2"/>
<reference evidence="6 7" key="1">
    <citation type="submission" date="2016-10" db="EMBL/GenBank/DDBJ databases">
        <authorList>
            <person name="de Groot N.N."/>
        </authorList>
    </citation>
    <scope>NUCLEOTIDE SEQUENCE [LARGE SCALE GENOMIC DNA]</scope>
    <source>
        <strain evidence="6 7">DSM 18978</strain>
    </source>
</reference>
<dbReference type="GO" id="GO:0003677">
    <property type="term" value="F:DNA binding"/>
    <property type="evidence" value="ECO:0007669"/>
    <property type="project" value="UniProtKB-KW"/>
</dbReference>
<dbReference type="Pfam" id="PF01614">
    <property type="entry name" value="IclR_C"/>
    <property type="match status" value="1"/>
</dbReference>
<dbReference type="GO" id="GO:0045892">
    <property type="term" value="P:negative regulation of DNA-templated transcription"/>
    <property type="evidence" value="ECO:0007669"/>
    <property type="project" value="TreeGrafter"/>
</dbReference>
<dbReference type="InterPro" id="IPR014757">
    <property type="entry name" value="Tscrpt_reg_IclR_C"/>
</dbReference>
<dbReference type="SUPFAM" id="SSF46785">
    <property type="entry name" value="Winged helix' DNA-binding domain"/>
    <property type="match status" value="1"/>
</dbReference>
<feature type="domain" description="IclR-ED" evidence="5">
    <location>
        <begin position="70"/>
        <end position="253"/>
    </location>
</feature>
<dbReference type="STRING" id="1120976.SAMN03080606_03365"/>
<dbReference type="InterPro" id="IPR005471">
    <property type="entry name" value="Tscrpt_reg_IclR_N"/>
</dbReference>
<dbReference type="InterPro" id="IPR036390">
    <property type="entry name" value="WH_DNA-bd_sf"/>
</dbReference>
<name>A0A1G5KAZ5_9FIRM</name>
<dbReference type="PANTHER" id="PTHR30136:SF24">
    <property type="entry name" value="HTH-TYPE TRANSCRIPTIONAL REPRESSOR ALLR"/>
    <property type="match status" value="1"/>
</dbReference>
<dbReference type="GO" id="GO:0003700">
    <property type="term" value="F:DNA-binding transcription factor activity"/>
    <property type="evidence" value="ECO:0007669"/>
    <property type="project" value="TreeGrafter"/>
</dbReference>
<dbReference type="InterPro" id="IPR029016">
    <property type="entry name" value="GAF-like_dom_sf"/>
</dbReference>
<dbReference type="PROSITE" id="PS51078">
    <property type="entry name" value="ICLR_ED"/>
    <property type="match status" value="1"/>
</dbReference>
<dbReference type="SMART" id="SM00346">
    <property type="entry name" value="HTH_ICLR"/>
    <property type="match status" value="1"/>
</dbReference>
<protein>
    <submittedName>
        <fullName evidence="6">Transcriptional regulator, IclR family</fullName>
    </submittedName>
</protein>
<dbReference type="Gene3D" id="1.10.10.10">
    <property type="entry name" value="Winged helix-like DNA-binding domain superfamily/Winged helix DNA-binding domain"/>
    <property type="match status" value="1"/>
</dbReference>
<gene>
    <name evidence="6" type="ORF">SAMN03080606_03365</name>
</gene>
<evidence type="ECO:0000256" key="1">
    <source>
        <dbReference type="ARBA" id="ARBA00023015"/>
    </source>
</evidence>
<dbReference type="PROSITE" id="PS51077">
    <property type="entry name" value="HTH_ICLR"/>
    <property type="match status" value="1"/>
</dbReference>
<keyword evidence="1" id="KW-0805">Transcription regulation</keyword>